<proteinExistence type="predicted"/>
<organism evidence="1 2">
    <name type="scientific">Sphaerisporangium rufum</name>
    <dbReference type="NCBI Taxonomy" id="1381558"/>
    <lineage>
        <taxon>Bacteria</taxon>
        <taxon>Bacillati</taxon>
        <taxon>Actinomycetota</taxon>
        <taxon>Actinomycetes</taxon>
        <taxon>Streptosporangiales</taxon>
        <taxon>Streptosporangiaceae</taxon>
        <taxon>Sphaerisporangium</taxon>
    </lineage>
</organism>
<protein>
    <recommendedName>
        <fullName evidence="3">SAM-dependent methyltransferase</fullName>
    </recommendedName>
</protein>
<sequence length="271" mass="29071">MSEPENVPPGVDTRTPSVARMYDYYLGGKDNFAVDRESADKVLRLFPEVRQVAQENRAFLGRAVRMLAEAGMDQFLDIGTGLPTRENVHQVALAAHPDARVVYVDNDPIVLAHARALLADNPRTVVIEGDLRDPKAIMEHPTVRGHLDTTRPYAVILCAIVHFIADDQEAAGIVAQLRDGLPTGGALVLSHAFPGDVPEEGVGELSDVYRRTRDSLALRDRRAIEGFFSGLELVEPGVVHVGAWRPEVAPAGDPSTGGLLGGVGLVPAGPA</sequence>
<dbReference type="Proteomes" id="UP000655287">
    <property type="component" value="Unassembled WGS sequence"/>
</dbReference>
<reference evidence="1" key="1">
    <citation type="submission" date="2021-01" db="EMBL/GenBank/DDBJ databases">
        <title>Whole genome shotgun sequence of Sphaerisporangium rufum NBRC 109079.</title>
        <authorList>
            <person name="Komaki H."/>
            <person name="Tamura T."/>
        </authorList>
    </citation>
    <scope>NUCLEOTIDE SEQUENCE</scope>
    <source>
        <strain evidence="1">NBRC 109079</strain>
    </source>
</reference>
<keyword evidence="2" id="KW-1185">Reference proteome</keyword>
<evidence type="ECO:0008006" key="3">
    <source>
        <dbReference type="Google" id="ProtNLM"/>
    </source>
</evidence>
<evidence type="ECO:0000313" key="1">
    <source>
        <dbReference type="EMBL" id="GII78205.1"/>
    </source>
</evidence>
<dbReference type="CDD" id="cd02440">
    <property type="entry name" value="AdoMet_MTases"/>
    <property type="match status" value="1"/>
</dbReference>
<dbReference type="RefSeq" id="WP_203985359.1">
    <property type="nucleotide sequence ID" value="NZ_BOOU01000046.1"/>
</dbReference>
<evidence type="ECO:0000313" key="2">
    <source>
        <dbReference type="Proteomes" id="UP000655287"/>
    </source>
</evidence>
<dbReference type="EMBL" id="BOOU01000046">
    <property type="protein sequence ID" value="GII78205.1"/>
    <property type="molecule type" value="Genomic_DNA"/>
</dbReference>
<comment type="caution">
    <text evidence="1">The sequence shown here is derived from an EMBL/GenBank/DDBJ whole genome shotgun (WGS) entry which is preliminary data.</text>
</comment>
<dbReference type="Gene3D" id="3.40.50.150">
    <property type="entry name" value="Vaccinia Virus protein VP39"/>
    <property type="match status" value="1"/>
</dbReference>
<accession>A0A919R4J3</accession>
<dbReference type="InterPro" id="IPR029063">
    <property type="entry name" value="SAM-dependent_MTases_sf"/>
</dbReference>
<dbReference type="InterPro" id="IPR006764">
    <property type="entry name" value="SAM_dep_MeTrfase_SAV2177_type"/>
</dbReference>
<dbReference type="SUPFAM" id="SSF53335">
    <property type="entry name" value="S-adenosyl-L-methionine-dependent methyltransferases"/>
    <property type="match status" value="1"/>
</dbReference>
<dbReference type="PIRSF" id="PIRSF017393">
    <property type="entry name" value="MTase_SAV2177"/>
    <property type="match status" value="1"/>
</dbReference>
<gene>
    <name evidence="1" type="ORF">Sru01_31870</name>
</gene>
<name>A0A919R4J3_9ACTN</name>
<dbReference type="Pfam" id="PF04672">
    <property type="entry name" value="Methyltransf_19"/>
    <property type="match status" value="1"/>
</dbReference>
<dbReference type="AlphaFoldDB" id="A0A919R4J3"/>